<dbReference type="InterPro" id="IPR001466">
    <property type="entry name" value="Beta-lactam-related"/>
</dbReference>
<keyword evidence="4" id="KW-0378">Hydrolase</keyword>
<dbReference type="SUPFAM" id="SSF56601">
    <property type="entry name" value="beta-lactamase/transpeptidase-like"/>
    <property type="match status" value="1"/>
</dbReference>
<reference evidence="4 5" key="1">
    <citation type="submission" date="2023-06" db="EMBL/GenBank/DDBJ databases">
        <title>Aquibacillus rhizosphaerae LR5S19.</title>
        <authorList>
            <person name="Sun J.-Q."/>
        </authorList>
    </citation>
    <scope>NUCLEOTIDE SEQUENCE [LARGE SCALE GENOMIC DNA]</scope>
    <source>
        <strain evidence="4 5">LR5S19</strain>
    </source>
</reference>
<dbReference type="InterPro" id="IPR050491">
    <property type="entry name" value="AmpC-like"/>
</dbReference>
<feature type="domain" description="Beta-lactamase-related" evidence="3">
    <location>
        <begin position="13"/>
        <end position="341"/>
    </location>
</feature>
<dbReference type="EC" id="3.1.1.103" evidence="4"/>
<keyword evidence="2" id="KW-0472">Membrane</keyword>
<dbReference type="PANTHER" id="PTHR46825:SF11">
    <property type="entry name" value="PENICILLIN-BINDING PROTEIN 4"/>
    <property type="match status" value="1"/>
</dbReference>
<keyword evidence="5" id="KW-1185">Reference proteome</keyword>
<name>A0ABT7L1Y7_9BACI</name>
<dbReference type="PANTHER" id="PTHR46825">
    <property type="entry name" value="D-ALANYL-D-ALANINE-CARBOXYPEPTIDASE/ENDOPEPTIDASE AMPH"/>
    <property type="match status" value="1"/>
</dbReference>
<dbReference type="Gene3D" id="3.40.710.10">
    <property type="entry name" value="DD-peptidase/beta-lactamase superfamily"/>
    <property type="match status" value="1"/>
</dbReference>
<comment type="subcellular location">
    <subcellularLocation>
        <location evidence="1">Membrane</location>
    </subcellularLocation>
</comment>
<accession>A0ABT7L1Y7</accession>
<evidence type="ECO:0000256" key="1">
    <source>
        <dbReference type="ARBA" id="ARBA00004370"/>
    </source>
</evidence>
<dbReference type="RefSeq" id="WP_285930819.1">
    <property type="nucleotide sequence ID" value="NZ_JASTZU010000018.1"/>
</dbReference>
<evidence type="ECO:0000256" key="2">
    <source>
        <dbReference type="ARBA" id="ARBA00023136"/>
    </source>
</evidence>
<protein>
    <submittedName>
        <fullName evidence="4">Serine hydrolase domain-containing protein</fullName>
        <ecNumber evidence="4">3.1.1.103</ecNumber>
    </submittedName>
</protein>
<proteinExistence type="predicted"/>
<gene>
    <name evidence="4" type="ORF">QQS35_05230</name>
</gene>
<dbReference type="EMBL" id="JASTZU010000018">
    <property type="protein sequence ID" value="MDL4839858.1"/>
    <property type="molecule type" value="Genomic_DNA"/>
</dbReference>
<dbReference type="Proteomes" id="UP001235343">
    <property type="component" value="Unassembled WGS sequence"/>
</dbReference>
<evidence type="ECO:0000313" key="5">
    <source>
        <dbReference type="Proteomes" id="UP001235343"/>
    </source>
</evidence>
<evidence type="ECO:0000313" key="4">
    <source>
        <dbReference type="EMBL" id="MDL4839858.1"/>
    </source>
</evidence>
<evidence type="ECO:0000259" key="3">
    <source>
        <dbReference type="Pfam" id="PF00144"/>
    </source>
</evidence>
<organism evidence="4 5">
    <name type="scientific">Aquibacillus rhizosphaerae</name>
    <dbReference type="NCBI Taxonomy" id="3051431"/>
    <lineage>
        <taxon>Bacteria</taxon>
        <taxon>Bacillati</taxon>
        <taxon>Bacillota</taxon>
        <taxon>Bacilli</taxon>
        <taxon>Bacillales</taxon>
        <taxon>Bacillaceae</taxon>
        <taxon>Aquibacillus</taxon>
    </lineage>
</organism>
<comment type="caution">
    <text evidence="4">The sequence shown here is derived from an EMBL/GenBank/DDBJ whole genome shotgun (WGS) entry which is preliminary data.</text>
</comment>
<sequence>MLDYKNEITKIIQDYEFSGVCLVKQGGKVVYHDAHGYAHRGFKVKNTIHTRFDTASITKLFTTVATLQLVDKGKIQLEDKLLDILKLEDTTISKDVAIYHLLTHTSGIGDDVDEDAGEDYEELFKSKPNYTVRKIVDHLPHFIHNPSVFRPGEGCRYNNAAFILLGLVIEKITHENYMEYIKSNIFERAGMTSTEFCSMDGIYENVAEGYGKLVNDSGIEIGVRKNIYSFPPIGEPSSGAHTTANDLNRFFLKLKSGEMLSKNLTEELFNPKEKYVEEKNEAIMMGYGFEFLIDKTGEIQSMYKEGFNVGVENVLSYHPESDTVIVILANTNLNVMEMESKIRALV</sequence>
<dbReference type="Pfam" id="PF00144">
    <property type="entry name" value="Beta-lactamase"/>
    <property type="match status" value="1"/>
</dbReference>
<dbReference type="InterPro" id="IPR012338">
    <property type="entry name" value="Beta-lactam/transpept-like"/>
</dbReference>
<dbReference type="GO" id="GO:0016787">
    <property type="term" value="F:hydrolase activity"/>
    <property type="evidence" value="ECO:0007669"/>
    <property type="project" value="UniProtKB-KW"/>
</dbReference>